<dbReference type="GeneID" id="20228921"/>
<dbReference type="RefSeq" id="XP_009043004.1">
    <property type="nucleotide sequence ID" value="XM_009044756.1"/>
</dbReference>
<dbReference type="Proteomes" id="UP000002729">
    <property type="component" value="Unassembled WGS sequence"/>
</dbReference>
<accession>F0YRG3</accession>
<dbReference type="eggNOG" id="ENOG502RY5B">
    <property type="taxonomic scope" value="Eukaryota"/>
</dbReference>
<feature type="non-terminal residue" evidence="1">
    <location>
        <position position="314"/>
    </location>
</feature>
<organism evidence="2">
    <name type="scientific">Aureococcus anophagefferens</name>
    <name type="common">Harmful bloom alga</name>
    <dbReference type="NCBI Taxonomy" id="44056"/>
    <lineage>
        <taxon>Eukaryota</taxon>
        <taxon>Sar</taxon>
        <taxon>Stramenopiles</taxon>
        <taxon>Ochrophyta</taxon>
        <taxon>Pelagophyceae</taxon>
        <taxon>Pelagomonadales</taxon>
        <taxon>Pelagomonadaceae</taxon>
        <taxon>Aureococcus</taxon>
    </lineage>
</organism>
<evidence type="ECO:0000313" key="2">
    <source>
        <dbReference type="Proteomes" id="UP000002729"/>
    </source>
</evidence>
<dbReference type="KEGG" id="aaf:AURANDRAFT_72872"/>
<protein>
    <submittedName>
        <fullName evidence="1">Expressed protein</fullName>
    </submittedName>
</protein>
<dbReference type="EMBL" id="GL833637">
    <property type="protein sequence ID" value="EGB02296.1"/>
    <property type="molecule type" value="Genomic_DNA"/>
</dbReference>
<dbReference type="OrthoDB" id="78094at2759"/>
<sequence>MIHRADIEKNVNRFLDHRPDATVTGHVIWQAIQFTATEKAMALPTSFTRGSSMNLVTPKLVDTSDRSLVETFSKTFRDGRKESDLERPMFYLTPYITCDKCNTLMFIDAAKVRSFSARMPGGICEVSAGDETLGVCPSCASTANFCLGAHDFLGKIAGSKAELIKQIKIRHAAAFLLGRSYRFYLRRQCARACRTREKVWAYLQRLCAAIIEAVLRGRLGRRKARTCAYLNYVQKAHPISLSKALSLGGEFKVFWYKSKEQIRLLFNDYLVLVERTGFVPPRYVVEANIQEIARRIKAREHTLITAVQSRWRAI</sequence>
<dbReference type="AlphaFoldDB" id="F0YRG3"/>
<evidence type="ECO:0000313" key="1">
    <source>
        <dbReference type="EMBL" id="EGB02296.1"/>
    </source>
</evidence>
<dbReference type="InParanoid" id="F0YRG3"/>
<reference evidence="1 2" key="1">
    <citation type="journal article" date="2011" name="Proc. Natl. Acad. Sci. U.S.A.">
        <title>Niche of harmful alga Aureococcus anophagefferens revealed through ecogenomics.</title>
        <authorList>
            <person name="Gobler C.J."/>
            <person name="Berry D.L."/>
            <person name="Dyhrman S.T."/>
            <person name="Wilhelm S.W."/>
            <person name="Salamov A."/>
            <person name="Lobanov A.V."/>
            <person name="Zhang Y."/>
            <person name="Collier J.L."/>
            <person name="Wurch L.L."/>
            <person name="Kustka A.B."/>
            <person name="Dill B.D."/>
            <person name="Shah M."/>
            <person name="VerBerkmoes N.C."/>
            <person name="Kuo A."/>
            <person name="Terry A."/>
            <person name="Pangilinan J."/>
            <person name="Lindquist E.A."/>
            <person name="Lucas S."/>
            <person name="Paulsen I.T."/>
            <person name="Hattenrath-Lehmann T.K."/>
            <person name="Talmage S.C."/>
            <person name="Walker E.A."/>
            <person name="Koch F."/>
            <person name="Burson A.M."/>
            <person name="Marcoval M.A."/>
            <person name="Tang Y.Z."/>
            <person name="Lecleir G.R."/>
            <person name="Coyne K.J."/>
            <person name="Berg G.M."/>
            <person name="Bertrand E.M."/>
            <person name="Saito M.A."/>
            <person name="Gladyshev V.N."/>
            <person name="Grigoriev I.V."/>
        </authorList>
    </citation>
    <scope>NUCLEOTIDE SEQUENCE [LARGE SCALE GENOMIC DNA]</scope>
    <source>
        <strain evidence="2">CCMP 1984</strain>
    </source>
</reference>
<name>F0YRG3_AURAN</name>
<proteinExistence type="predicted"/>
<keyword evidence="2" id="KW-1185">Reference proteome</keyword>
<gene>
    <name evidence="1" type="ORF">AURANDRAFT_72872</name>
</gene>